<dbReference type="Pfam" id="PF06722">
    <property type="entry name" value="EryCIII-like_C"/>
    <property type="match status" value="1"/>
</dbReference>
<dbReference type="Gene3D" id="3.40.50.2000">
    <property type="entry name" value="Glycogen Phosphorylase B"/>
    <property type="match status" value="2"/>
</dbReference>
<dbReference type="GO" id="GO:0016906">
    <property type="term" value="F:sterol 3-beta-glucosyltransferase activity"/>
    <property type="evidence" value="ECO:0007669"/>
    <property type="project" value="UniProtKB-ARBA"/>
</dbReference>
<dbReference type="InterPro" id="IPR001849">
    <property type="entry name" value="PH_domain"/>
</dbReference>
<dbReference type="EMBL" id="BRYA01000028">
    <property type="protein sequence ID" value="GMI33284.1"/>
    <property type="molecule type" value="Genomic_DNA"/>
</dbReference>
<dbReference type="InterPro" id="IPR002213">
    <property type="entry name" value="UDP_glucos_trans"/>
</dbReference>
<keyword evidence="5" id="KW-1185">Reference proteome</keyword>
<reference evidence="5" key="1">
    <citation type="journal article" date="2023" name="Commun. Biol.">
        <title>Genome analysis of Parmales, the sister group of diatoms, reveals the evolutionary specialization of diatoms from phago-mixotrophs to photoautotrophs.</title>
        <authorList>
            <person name="Ban H."/>
            <person name="Sato S."/>
            <person name="Yoshikawa S."/>
            <person name="Yamada K."/>
            <person name="Nakamura Y."/>
            <person name="Ichinomiya M."/>
            <person name="Sato N."/>
            <person name="Blanc-Mathieu R."/>
            <person name="Endo H."/>
            <person name="Kuwata A."/>
            <person name="Ogata H."/>
        </authorList>
    </citation>
    <scope>NUCLEOTIDE SEQUENCE [LARGE SCALE GENOMIC DNA]</scope>
</reference>
<dbReference type="InterPro" id="IPR004276">
    <property type="entry name" value="GlycoTrans_28_N"/>
</dbReference>
<dbReference type="SUPFAM" id="SSF53756">
    <property type="entry name" value="UDP-Glycosyltransferase/glycogen phosphorylase"/>
    <property type="match status" value="1"/>
</dbReference>
<evidence type="ECO:0000313" key="4">
    <source>
        <dbReference type="EMBL" id="GMI33284.1"/>
    </source>
</evidence>
<name>A0A9W7L5A9_9STRA</name>
<dbReference type="CDD" id="cd03784">
    <property type="entry name" value="GT1_Gtf-like"/>
    <property type="match status" value="1"/>
</dbReference>
<feature type="region of interest" description="Disordered" evidence="2">
    <location>
        <begin position="223"/>
        <end position="242"/>
    </location>
</feature>
<dbReference type="PANTHER" id="PTHR48050:SF13">
    <property type="entry name" value="STEROL 3-BETA-GLUCOSYLTRANSFERASE UGT80A2"/>
    <property type="match status" value="1"/>
</dbReference>
<organism evidence="4 5">
    <name type="scientific">Triparma columacea</name>
    <dbReference type="NCBI Taxonomy" id="722753"/>
    <lineage>
        <taxon>Eukaryota</taxon>
        <taxon>Sar</taxon>
        <taxon>Stramenopiles</taxon>
        <taxon>Ochrophyta</taxon>
        <taxon>Bolidophyceae</taxon>
        <taxon>Parmales</taxon>
        <taxon>Triparmaceae</taxon>
        <taxon>Triparma</taxon>
    </lineage>
</organism>
<dbReference type="PROSITE" id="PS50003">
    <property type="entry name" value="PH_DOMAIN"/>
    <property type="match status" value="1"/>
</dbReference>
<dbReference type="OrthoDB" id="5835829at2759"/>
<dbReference type="GO" id="GO:0005975">
    <property type="term" value="P:carbohydrate metabolic process"/>
    <property type="evidence" value="ECO:0007669"/>
    <property type="project" value="InterPro"/>
</dbReference>
<dbReference type="InterPro" id="IPR010610">
    <property type="entry name" value="EryCIII-like_C"/>
</dbReference>
<dbReference type="AlphaFoldDB" id="A0A9W7L5A9"/>
<evidence type="ECO:0000256" key="2">
    <source>
        <dbReference type="SAM" id="MobiDB-lite"/>
    </source>
</evidence>
<evidence type="ECO:0000313" key="5">
    <source>
        <dbReference type="Proteomes" id="UP001165065"/>
    </source>
</evidence>
<gene>
    <name evidence="4" type="ORF">TrCOL_g2078</name>
</gene>
<dbReference type="PANTHER" id="PTHR48050">
    <property type="entry name" value="STEROL 3-BETA-GLUCOSYLTRANSFERASE"/>
    <property type="match status" value="1"/>
</dbReference>
<dbReference type="FunFam" id="3.40.50.2000:FF:000163">
    <property type="entry name" value="Sterol 3-beta-glucosyltransferase"/>
    <property type="match status" value="1"/>
</dbReference>
<dbReference type="Pfam" id="PF03033">
    <property type="entry name" value="Glyco_transf_28"/>
    <property type="match status" value="1"/>
</dbReference>
<feature type="compositionally biased region" description="Acidic residues" evidence="2">
    <location>
        <begin position="223"/>
        <end position="238"/>
    </location>
</feature>
<sequence>MTNQETPLLPPNIDEETFSHETSAPVVKTGWLEKDTVRRNILGIFPNAGRHIETWKRRWFMIYEDGTLVYYRYRDAVDLEDLWAPSGGELFFDKEAAGDKDLDEREKETANRETDRRDTIVSASGRKILELRSCYKLTKSSTCKRHMYHSTSSNVLSIQIDKTTEILVRCEDDDTYSSWLAGFNTLIEELLESSIAERTGRGFRALGDYVSLKIDLNRSITLDDDESEEEGDGGDDALQDNMTDFVHIDPPKTRPASIPPPSMKILILVVGTRGDVAPFVAMGLKLKEAGHTVRIGTHAMYRKTVTSAGLLFYPLAGDPVKLSGFMVKTQGKLIPNLLDRNEIRDHAQDIPEKLQMLKDICQSTWPACVAPDPEDESATSFVAEAIISNPVTYGHSHCAEKLGIPLHMFFPQPWTPTKAFPHVFASMDQGRGWSKENEWSYYAVDQFFWLGTEAFINEFREETLGLPKLMRGELGGHRLNTLRVPFCYMFSPNLVPKPKDWPAHTDIVGNFFAAGTSTHTDEALQAFLDKDPDNVPIFVGFGSMVIEDPDALAKKISGAASATNTRVILQSSWSKMAADDNPLIYCLGNCPHDWLFPQCAAVVHHGGAGTVAAGLRAKKPTLVCPFFGDQHFWGEVVSRAGCGPKPIPAQNITKENLSSAFKDLKSEKMKRKAQAMAASFEEEDGVGDGIKCFTKQLPIEDMVCDVSLFMPQAHEAKFPKTLSACRWCSECQMKLSLEVDAVIHAKGTGRSHHNRSKYVPVDWGTLDGPSNAINGFAQGVFGFGQEFVGALTGVLVEPVKGGRKDGLKGGILGVGRGLKDLVLRPVKGGLILLDKTSAGVSAHIQKQSSDSKTPFRRYIFYDKLHQIGNHIGNQIVEQWNRTDAGSNGKGVTAEDERRGQERFAQLSPDFKADVLHAHEIAKDCREIFVKSEEARLNGMPSNANPIMMRTLTNAITESRRGTSMGRESTSAKVVSGEGVKEDIGVIFDSYFGVKGGKMMFAEFVCQFLFSEETRRPGSEEVEV</sequence>
<evidence type="ECO:0000259" key="3">
    <source>
        <dbReference type="PROSITE" id="PS50003"/>
    </source>
</evidence>
<accession>A0A9W7L5A9</accession>
<dbReference type="SMART" id="SM00233">
    <property type="entry name" value="PH"/>
    <property type="match status" value="1"/>
</dbReference>
<dbReference type="InterPro" id="IPR011993">
    <property type="entry name" value="PH-like_dom_sf"/>
</dbReference>
<dbReference type="Proteomes" id="UP001165065">
    <property type="component" value="Unassembled WGS sequence"/>
</dbReference>
<proteinExistence type="predicted"/>
<dbReference type="SUPFAM" id="SSF50729">
    <property type="entry name" value="PH domain-like"/>
    <property type="match status" value="1"/>
</dbReference>
<dbReference type="InterPro" id="IPR050426">
    <property type="entry name" value="Glycosyltransferase_28"/>
</dbReference>
<dbReference type="Gene3D" id="2.30.29.30">
    <property type="entry name" value="Pleckstrin-homology domain (PH domain)/Phosphotyrosine-binding domain (PTB)"/>
    <property type="match status" value="1"/>
</dbReference>
<evidence type="ECO:0000256" key="1">
    <source>
        <dbReference type="ARBA" id="ARBA00022679"/>
    </source>
</evidence>
<comment type="caution">
    <text evidence="4">The sequence shown here is derived from an EMBL/GenBank/DDBJ whole genome shotgun (WGS) entry which is preliminary data.</text>
</comment>
<feature type="domain" description="PH" evidence="3">
    <location>
        <begin position="25"/>
        <end position="188"/>
    </location>
</feature>
<keyword evidence="1" id="KW-0808">Transferase</keyword>
<protein>
    <recommendedName>
        <fullName evidence="3">PH domain-containing protein</fullName>
    </recommendedName>
</protein>